<name>A0A936ZIX8_9HYPH</name>
<reference evidence="9" key="1">
    <citation type="submission" date="2021-01" db="EMBL/GenBank/DDBJ databases">
        <title>Microvirga sp.</title>
        <authorList>
            <person name="Kim M.K."/>
        </authorList>
    </citation>
    <scope>NUCLEOTIDE SEQUENCE</scope>
    <source>
        <strain evidence="9">5420S-16</strain>
    </source>
</reference>
<dbReference type="AlphaFoldDB" id="A0A936ZIX8"/>
<dbReference type="InterPro" id="IPR037051">
    <property type="entry name" value="4-carb_acid_sugar_kinase_N_sf"/>
</dbReference>
<evidence type="ECO:0000256" key="5">
    <source>
        <dbReference type="ARBA" id="ARBA00022840"/>
    </source>
</evidence>
<organism evidence="9 10">
    <name type="scientific">Microvirga aerilata</name>
    <dbReference type="NCBI Taxonomy" id="670292"/>
    <lineage>
        <taxon>Bacteria</taxon>
        <taxon>Pseudomonadati</taxon>
        <taxon>Pseudomonadota</taxon>
        <taxon>Alphaproteobacteria</taxon>
        <taxon>Hyphomicrobiales</taxon>
        <taxon>Methylobacteriaceae</taxon>
        <taxon>Microvirga</taxon>
    </lineage>
</organism>
<dbReference type="Proteomes" id="UP000605848">
    <property type="component" value="Unassembled WGS sequence"/>
</dbReference>
<dbReference type="Gene3D" id="3.40.980.20">
    <property type="entry name" value="Four-carbon acid sugar kinase, nucleotide binding domain"/>
    <property type="match status" value="1"/>
</dbReference>
<dbReference type="GO" id="GO:0016301">
    <property type="term" value="F:kinase activity"/>
    <property type="evidence" value="ECO:0007669"/>
    <property type="project" value="UniProtKB-KW"/>
</dbReference>
<gene>
    <name evidence="9" type="ORF">JKG68_16330</name>
</gene>
<keyword evidence="10" id="KW-1185">Reference proteome</keyword>
<evidence type="ECO:0000256" key="6">
    <source>
        <dbReference type="ARBA" id="ARBA00023277"/>
    </source>
</evidence>
<evidence type="ECO:0000313" key="9">
    <source>
        <dbReference type="EMBL" id="MBL0405534.1"/>
    </source>
</evidence>
<keyword evidence="4 9" id="KW-0418">Kinase</keyword>
<dbReference type="InterPro" id="IPR042213">
    <property type="entry name" value="NBD_C_sf"/>
</dbReference>
<evidence type="ECO:0000256" key="4">
    <source>
        <dbReference type="ARBA" id="ARBA00022777"/>
    </source>
</evidence>
<dbReference type="RefSeq" id="WP_202061484.1">
    <property type="nucleotide sequence ID" value="NZ_JAEQMY010000023.1"/>
</dbReference>
<sequence length="424" mass="43602">MIEILIIADDLSGAADCAIACVSVGARTVVIIDPEADTDNATAVSVDVNSRAMEPREAGAAIVAATEWLYEKGTRILYQKIDSTLRGHWADDMVHIRQAAAKVLGRAPLAIVAPAFPEAGRATIDGHVFVNGTPLEDTEVWKQAGLTGPADLRMLLTQAGLKVELASHEQVALGSEALQTKLLNWLDAGCSAVVCDAQTEVDLLTVAAATLALPEKPLWVGSAGLMRALVRAGEAKTTSLSPPTRDGVEKPVLVVVGSASGASHMQFDALAQAADVSCLVIPSSNLRLDTGPSQVRADIQVLIDALACGSDAAVMIGNKEIDFSEGPQLATALADLIAPYLSQVGGLVVTGGETARAILVKAGISGLRMLGEIEPGVPVGLSIGEIAIPVITKAGAFGDSTTLIRCHAALRGGTSDHLIPASGG</sequence>
<evidence type="ECO:0000313" key="10">
    <source>
        <dbReference type="Proteomes" id="UP000605848"/>
    </source>
</evidence>
<keyword evidence="3" id="KW-0547">Nucleotide-binding</keyword>
<proteinExistence type="inferred from homology"/>
<keyword evidence="5" id="KW-0067">ATP-binding</keyword>
<evidence type="ECO:0000256" key="2">
    <source>
        <dbReference type="ARBA" id="ARBA00022679"/>
    </source>
</evidence>
<dbReference type="InterPro" id="IPR010737">
    <property type="entry name" value="4-carb_acid_sugar_kinase_N"/>
</dbReference>
<dbReference type="EMBL" id="JAEQMY010000023">
    <property type="protein sequence ID" value="MBL0405534.1"/>
    <property type="molecule type" value="Genomic_DNA"/>
</dbReference>
<keyword evidence="6" id="KW-0119">Carbohydrate metabolism</keyword>
<evidence type="ECO:0000259" key="8">
    <source>
        <dbReference type="Pfam" id="PF17042"/>
    </source>
</evidence>
<protein>
    <submittedName>
        <fullName evidence="9">Four-carbon acid sugar kinase family protein</fullName>
    </submittedName>
</protein>
<comment type="similarity">
    <text evidence="1">Belongs to the four-carbon acid sugar kinase family.</text>
</comment>
<keyword evidence="2" id="KW-0808">Transferase</keyword>
<dbReference type="GO" id="GO:0005524">
    <property type="term" value="F:ATP binding"/>
    <property type="evidence" value="ECO:0007669"/>
    <property type="project" value="UniProtKB-KW"/>
</dbReference>
<evidence type="ECO:0000259" key="7">
    <source>
        <dbReference type="Pfam" id="PF07005"/>
    </source>
</evidence>
<feature type="domain" description="Four-carbon acid sugar kinase N-terminal" evidence="7">
    <location>
        <begin position="4"/>
        <end position="229"/>
    </location>
</feature>
<dbReference type="Pfam" id="PF17042">
    <property type="entry name" value="NBD_C"/>
    <property type="match status" value="1"/>
</dbReference>
<dbReference type="SUPFAM" id="SSF142764">
    <property type="entry name" value="YgbK-like"/>
    <property type="match status" value="1"/>
</dbReference>
<dbReference type="Gene3D" id="3.40.50.10840">
    <property type="entry name" value="Putative sugar-binding, N-terminal domain"/>
    <property type="match status" value="1"/>
</dbReference>
<dbReference type="Pfam" id="PF07005">
    <property type="entry name" value="SBD_N"/>
    <property type="match status" value="1"/>
</dbReference>
<accession>A0A936ZIX8</accession>
<evidence type="ECO:0000256" key="3">
    <source>
        <dbReference type="ARBA" id="ARBA00022741"/>
    </source>
</evidence>
<dbReference type="InterPro" id="IPR031475">
    <property type="entry name" value="NBD_C"/>
</dbReference>
<feature type="domain" description="Four-carbon acid sugar kinase nucleotide binding" evidence="8">
    <location>
        <begin position="253"/>
        <end position="403"/>
    </location>
</feature>
<evidence type="ECO:0000256" key="1">
    <source>
        <dbReference type="ARBA" id="ARBA00005715"/>
    </source>
</evidence>
<comment type="caution">
    <text evidence="9">The sequence shown here is derived from an EMBL/GenBank/DDBJ whole genome shotgun (WGS) entry which is preliminary data.</text>
</comment>